<keyword evidence="1" id="KW-1133">Transmembrane helix</keyword>
<reference evidence="3" key="2">
    <citation type="submission" date="2020-09" db="EMBL/GenBank/DDBJ databases">
        <authorList>
            <person name="Sun Q."/>
            <person name="Kim S."/>
        </authorList>
    </citation>
    <scope>NUCLEOTIDE SEQUENCE</scope>
    <source>
        <strain evidence="3">KCTC 22169</strain>
    </source>
</reference>
<dbReference type="Pfam" id="PF07963">
    <property type="entry name" value="N_methyl"/>
    <property type="match status" value="1"/>
</dbReference>
<dbReference type="InterPro" id="IPR054402">
    <property type="entry name" value="Tt1218-like_dom"/>
</dbReference>
<comment type="caution">
    <text evidence="3">The sequence shown here is derived from an EMBL/GenBank/DDBJ whole genome shotgun (WGS) entry which is preliminary data.</text>
</comment>
<reference evidence="3" key="1">
    <citation type="journal article" date="2014" name="Int. J. Syst. Evol. Microbiol.">
        <title>Complete genome sequence of Corynebacterium casei LMG S-19264T (=DSM 44701T), isolated from a smear-ripened cheese.</title>
        <authorList>
            <consortium name="US DOE Joint Genome Institute (JGI-PGF)"/>
            <person name="Walter F."/>
            <person name="Albersmeier A."/>
            <person name="Kalinowski J."/>
            <person name="Ruckert C."/>
        </authorList>
    </citation>
    <scope>NUCLEOTIDE SEQUENCE</scope>
    <source>
        <strain evidence="3">KCTC 22169</strain>
    </source>
</reference>
<sequence>MLSDVPVSLKYQAGLGLIEVLISVLVLAVGLLGFAGLQTQAIRMNYDAFQRTRASLLAEELFDRMRANREVAMTSENYFHDFGDALPQINKSCVIDDSETDPLGNTCTTAELAKWDLRNWLQRLQNNSPGASAEVVRTDGVYLVTIRMNELAEGELAANNSTTESELTVKQRVTFQFETVL</sequence>
<evidence type="ECO:0000313" key="3">
    <source>
        <dbReference type="EMBL" id="GGX55164.1"/>
    </source>
</evidence>
<dbReference type="Proteomes" id="UP000626148">
    <property type="component" value="Unassembled WGS sequence"/>
</dbReference>
<evidence type="ECO:0000259" key="2">
    <source>
        <dbReference type="Pfam" id="PF22150"/>
    </source>
</evidence>
<dbReference type="Pfam" id="PF22150">
    <property type="entry name" value="Tt1218-like"/>
    <property type="match status" value="1"/>
</dbReference>
<dbReference type="EMBL" id="BMXR01000005">
    <property type="protein sequence ID" value="GGX55164.1"/>
    <property type="molecule type" value="Genomic_DNA"/>
</dbReference>
<dbReference type="AlphaFoldDB" id="A0A918NB17"/>
<organism evidence="3 4">
    <name type="scientific">Saccharospirillum salsuginis</name>
    <dbReference type="NCBI Taxonomy" id="418750"/>
    <lineage>
        <taxon>Bacteria</taxon>
        <taxon>Pseudomonadati</taxon>
        <taxon>Pseudomonadota</taxon>
        <taxon>Gammaproteobacteria</taxon>
        <taxon>Oceanospirillales</taxon>
        <taxon>Saccharospirillaceae</taxon>
        <taxon>Saccharospirillum</taxon>
    </lineage>
</organism>
<keyword evidence="1" id="KW-0472">Membrane</keyword>
<accession>A0A918NB17</accession>
<keyword evidence="1" id="KW-0812">Transmembrane</keyword>
<name>A0A918NB17_9GAMM</name>
<keyword evidence="4" id="KW-1185">Reference proteome</keyword>
<protein>
    <recommendedName>
        <fullName evidence="2">Type IV pilin Tt1218-like domain-containing protein</fullName>
    </recommendedName>
</protein>
<evidence type="ECO:0000256" key="1">
    <source>
        <dbReference type="SAM" id="Phobius"/>
    </source>
</evidence>
<feature type="transmembrane region" description="Helical" evidence="1">
    <location>
        <begin position="12"/>
        <end position="37"/>
    </location>
</feature>
<feature type="domain" description="Type IV pilin Tt1218-like" evidence="2">
    <location>
        <begin position="37"/>
        <end position="117"/>
    </location>
</feature>
<gene>
    <name evidence="3" type="ORF">GCM10007392_23480</name>
</gene>
<dbReference type="RefSeq" id="WP_189608760.1">
    <property type="nucleotide sequence ID" value="NZ_BMXR01000005.1"/>
</dbReference>
<dbReference type="NCBIfam" id="TIGR02523">
    <property type="entry name" value="type_IV_pilV"/>
    <property type="match status" value="1"/>
</dbReference>
<dbReference type="InterPro" id="IPR012902">
    <property type="entry name" value="N_methyl_site"/>
</dbReference>
<proteinExistence type="predicted"/>
<evidence type="ECO:0000313" key="4">
    <source>
        <dbReference type="Proteomes" id="UP000626148"/>
    </source>
</evidence>
<dbReference type="InterPro" id="IPR013362">
    <property type="entry name" value="Pilus_4_PilV"/>
</dbReference>